<evidence type="ECO:0000313" key="2">
    <source>
        <dbReference type="Proteomes" id="UP001589738"/>
    </source>
</evidence>
<gene>
    <name evidence="1" type="ORF">ACFFHF_02695</name>
</gene>
<evidence type="ECO:0000313" key="1">
    <source>
        <dbReference type="EMBL" id="MFC0474204.1"/>
    </source>
</evidence>
<dbReference type="RefSeq" id="WP_160546657.1">
    <property type="nucleotide sequence ID" value="NZ_JBHLUU010000015.1"/>
</dbReference>
<evidence type="ECO:0008006" key="3">
    <source>
        <dbReference type="Google" id="ProtNLM"/>
    </source>
</evidence>
<comment type="caution">
    <text evidence="1">The sequence shown here is derived from an EMBL/GenBank/DDBJ whole genome shotgun (WGS) entry which is preliminary data.</text>
</comment>
<keyword evidence="2" id="KW-1185">Reference proteome</keyword>
<name>A0ABV6KLJ3_9BACI</name>
<dbReference type="EMBL" id="JBHLUU010000015">
    <property type="protein sequence ID" value="MFC0474204.1"/>
    <property type="molecule type" value="Genomic_DNA"/>
</dbReference>
<dbReference type="Proteomes" id="UP001589738">
    <property type="component" value="Unassembled WGS sequence"/>
</dbReference>
<accession>A0ABV6KLJ3</accession>
<organism evidence="1 2">
    <name type="scientific">Robertmurraya beringensis</name>
    <dbReference type="NCBI Taxonomy" id="641660"/>
    <lineage>
        <taxon>Bacteria</taxon>
        <taxon>Bacillati</taxon>
        <taxon>Bacillota</taxon>
        <taxon>Bacilli</taxon>
        <taxon>Bacillales</taxon>
        <taxon>Bacillaceae</taxon>
        <taxon>Robertmurraya</taxon>
    </lineage>
</organism>
<protein>
    <recommendedName>
        <fullName evidence="3">Cytosolic protein</fullName>
    </recommendedName>
</protein>
<sequence>MSFVKQVFRQFNRQCETKENHVEEELRTRYYRVNLQSLFQSVKEILENDKQAKVVSDSIDHGEIAVEINRGKKMFAIITIITVKPYETAVDINVSTEQTVLLGAYPSLKAEIKRIYQELDKKHPYIGVGKHAGE</sequence>
<reference evidence="1 2" key="1">
    <citation type="submission" date="2024-09" db="EMBL/GenBank/DDBJ databases">
        <authorList>
            <person name="Sun Q."/>
            <person name="Mori K."/>
        </authorList>
    </citation>
    <scope>NUCLEOTIDE SEQUENCE [LARGE SCALE GENOMIC DNA]</scope>
    <source>
        <strain evidence="1 2">CGMCC 1.9126</strain>
    </source>
</reference>
<proteinExistence type="predicted"/>